<feature type="repeat" description="TPR" evidence="1">
    <location>
        <begin position="219"/>
        <end position="252"/>
    </location>
</feature>
<dbReference type="Pfam" id="PF13174">
    <property type="entry name" value="TPR_6"/>
    <property type="match status" value="1"/>
</dbReference>
<evidence type="ECO:0000313" key="4">
    <source>
        <dbReference type="Proteomes" id="UP000594464"/>
    </source>
</evidence>
<dbReference type="EMBL" id="CP048620">
    <property type="protein sequence ID" value="QPJ65885.1"/>
    <property type="molecule type" value="Genomic_DNA"/>
</dbReference>
<dbReference type="PROSITE" id="PS51257">
    <property type="entry name" value="PROKAR_LIPOPROTEIN"/>
    <property type="match status" value="1"/>
</dbReference>
<dbReference type="PROSITE" id="PS50005">
    <property type="entry name" value="TPR"/>
    <property type="match status" value="2"/>
</dbReference>
<organism evidence="3 4">
    <name type="scientific">Candidatus Nitrohelix vancouverensis</name>
    <dbReference type="NCBI Taxonomy" id="2705534"/>
    <lineage>
        <taxon>Bacteria</taxon>
        <taxon>Pseudomonadati</taxon>
        <taxon>Nitrospinota/Tectimicrobiota group</taxon>
        <taxon>Nitrospinota</taxon>
        <taxon>Nitrospinia</taxon>
        <taxon>Nitrospinales</taxon>
        <taxon>Nitrospinaceae</taxon>
        <taxon>Candidatus Nitrohelix</taxon>
    </lineage>
</organism>
<dbReference type="SMART" id="SM00028">
    <property type="entry name" value="TPR"/>
    <property type="match status" value="3"/>
</dbReference>
<accession>A0A7T0G3X5</accession>
<dbReference type="AlphaFoldDB" id="A0A7T0G3X5"/>
<sequence>MKKPYFSTFFLILSAFLSACAQTPPPTQENAPSEAEIHAWFPPTQKELEFRKLHQKELDLIEGDIEALFFEHEKHVLMENELRDSVAQVDPKIAELQAKTNAEIEALAKKRQDTVSELDSLKSGADKLSKRIEEYESIKPRPEFSPADYTRGMTLFKEREYQKSVDQFLLVLKQNPPQALMDNIHFAMGSAYFKIKNYPKALDHLNRIVSEYPQGDKWHMSYVLMGLIHNTMGEKSKAIYGLDQALKNNPPTPVIRLINRLIRLIDKDA</sequence>
<dbReference type="InterPro" id="IPR011990">
    <property type="entry name" value="TPR-like_helical_dom_sf"/>
</dbReference>
<feature type="repeat" description="TPR" evidence="1">
    <location>
        <begin position="182"/>
        <end position="215"/>
    </location>
</feature>
<dbReference type="SUPFAM" id="SSF48452">
    <property type="entry name" value="TPR-like"/>
    <property type="match status" value="1"/>
</dbReference>
<keyword evidence="2" id="KW-0732">Signal</keyword>
<feature type="signal peptide" evidence="2">
    <location>
        <begin position="1"/>
        <end position="21"/>
    </location>
</feature>
<gene>
    <name evidence="3" type="ORF">G3M78_10970</name>
</gene>
<dbReference type="Proteomes" id="UP000594464">
    <property type="component" value="Chromosome"/>
</dbReference>
<dbReference type="InterPro" id="IPR019734">
    <property type="entry name" value="TPR_rpt"/>
</dbReference>
<evidence type="ECO:0000256" key="1">
    <source>
        <dbReference type="PROSITE-ProRule" id="PRU00339"/>
    </source>
</evidence>
<dbReference type="KEGG" id="nva:G3M78_10970"/>
<reference evidence="4" key="1">
    <citation type="submission" date="2020-02" db="EMBL/GenBank/DDBJ databases">
        <title>Genomic and physiological characterization of two novel Nitrospinaceae genera.</title>
        <authorList>
            <person name="Mueller A.J."/>
            <person name="Jung M.-Y."/>
            <person name="Strachan C.R."/>
            <person name="Herbold C.W."/>
            <person name="Kirkegaard R.H."/>
            <person name="Daims H."/>
        </authorList>
    </citation>
    <scope>NUCLEOTIDE SEQUENCE [LARGE SCALE GENOMIC DNA]</scope>
</reference>
<protein>
    <submittedName>
        <fullName evidence="3">Tetratricopeptide repeat protein</fullName>
    </submittedName>
</protein>
<feature type="chain" id="PRO_5032483390" evidence="2">
    <location>
        <begin position="22"/>
        <end position="269"/>
    </location>
</feature>
<evidence type="ECO:0000313" key="3">
    <source>
        <dbReference type="EMBL" id="QPJ65885.1"/>
    </source>
</evidence>
<dbReference type="Gene3D" id="1.25.40.10">
    <property type="entry name" value="Tetratricopeptide repeat domain"/>
    <property type="match status" value="1"/>
</dbReference>
<name>A0A7T0G3X5_9BACT</name>
<evidence type="ECO:0000256" key="2">
    <source>
        <dbReference type="SAM" id="SignalP"/>
    </source>
</evidence>
<proteinExistence type="predicted"/>
<keyword evidence="1" id="KW-0802">TPR repeat</keyword>